<evidence type="ECO:0000313" key="6">
    <source>
        <dbReference type="Proteomes" id="UP000000639"/>
    </source>
</evidence>
<sequence length="267" mass="30537">MNLLAKLRGLMFIDSHCHLNFACFDSQREMLLQQLQQNNITKLIIPATHRANWGEISRLCENHPNLYYALGYHPHFLDYFKLGDLQYLQTLLEDKNRQCVALGEIGLDKFIKTPIEVQESIFTEQLKIAQQLELPVILHVVKKQGRVLEILRQLNFTQGGVYHAFSGSYELALEFIKLGFKIGVGGVITYPNSVTTRETISRLPLESLVLETDAPGMPIYQQYQPDNTPLNLLHIFESLALLRGESKKCLASQLYNNTRSLFSLDND</sequence>
<dbReference type="eggNOG" id="COG0084">
    <property type="taxonomic scope" value="Bacteria"/>
</dbReference>
<feature type="binding site" evidence="4">
    <location>
        <position position="18"/>
    </location>
    <ligand>
        <name>a divalent metal cation</name>
        <dbReference type="ChEBI" id="CHEBI:60240"/>
        <label>1</label>
    </ligand>
</feature>
<accession>A1ST35</accession>
<protein>
    <submittedName>
        <fullName evidence="5">TatD-related deoxyribonuclease</fullName>
    </submittedName>
</protein>
<dbReference type="CDD" id="cd01310">
    <property type="entry name" value="TatD_DNAse"/>
    <property type="match status" value="1"/>
</dbReference>
<reference evidence="5 6" key="1">
    <citation type="submission" date="2007-01" db="EMBL/GenBank/DDBJ databases">
        <title>Complete sequence of Psychromonas ingrahamii 37.</title>
        <authorList>
            <consortium name="US DOE Joint Genome Institute"/>
            <person name="Copeland A."/>
            <person name="Lucas S."/>
            <person name="Lapidus A."/>
            <person name="Barry K."/>
            <person name="Detter J.C."/>
            <person name="Glavina del Rio T."/>
            <person name="Hammon N."/>
            <person name="Israni S."/>
            <person name="Dalin E."/>
            <person name="Tice H."/>
            <person name="Pitluck S."/>
            <person name="Thompson L.S."/>
            <person name="Brettin T."/>
            <person name="Bruce D."/>
            <person name="Han C."/>
            <person name="Tapia R."/>
            <person name="Schmutz J."/>
            <person name="Larimer F."/>
            <person name="Land M."/>
            <person name="Hauser L."/>
            <person name="Kyrpides N."/>
            <person name="Ivanova N."/>
            <person name="Staley J."/>
            <person name="Richardson P."/>
        </authorList>
    </citation>
    <scope>NUCLEOTIDE SEQUENCE [LARGE SCALE GENOMIC DNA]</scope>
    <source>
        <strain evidence="5 6">37</strain>
    </source>
</reference>
<dbReference type="STRING" id="357804.Ping_0807"/>
<dbReference type="KEGG" id="pin:Ping_0807"/>
<dbReference type="Proteomes" id="UP000000639">
    <property type="component" value="Chromosome"/>
</dbReference>
<keyword evidence="2 4" id="KW-0479">Metal-binding</keyword>
<evidence type="ECO:0000256" key="4">
    <source>
        <dbReference type="PIRSR" id="PIRSR005902-1"/>
    </source>
</evidence>
<keyword evidence="3" id="KW-0378">Hydrolase</keyword>
<dbReference type="InterPro" id="IPR032466">
    <property type="entry name" value="Metal_Hydrolase"/>
</dbReference>
<keyword evidence="6" id="KW-1185">Reference proteome</keyword>
<dbReference type="PROSITE" id="PS01137">
    <property type="entry name" value="TATD_1"/>
    <property type="match status" value="1"/>
</dbReference>
<dbReference type="AlphaFoldDB" id="A1ST35"/>
<dbReference type="EMBL" id="CP000510">
    <property type="protein sequence ID" value="ABM02650.1"/>
    <property type="molecule type" value="Genomic_DNA"/>
</dbReference>
<dbReference type="GO" id="GO:0046872">
    <property type="term" value="F:metal ion binding"/>
    <property type="evidence" value="ECO:0007669"/>
    <property type="project" value="UniProtKB-KW"/>
</dbReference>
<dbReference type="InterPro" id="IPR001130">
    <property type="entry name" value="TatD-like"/>
</dbReference>
<evidence type="ECO:0000313" key="5">
    <source>
        <dbReference type="EMBL" id="ABM02650.1"/>
    </source>
</evidence>
<comment type="similarity">
    <text evidence="1">Belongs to the metallo-dependent hydrolases superfamily. TatD-type hydrolase family.</text>
</comment>
<dbReference type="PIRSF" id="PIRSF005902">
    <property type="entry name" value="DNase_TatD"/>
    <property type="match status" value="1"/>
</dbReference>
<dbReference type="Gene3D" id="3.20.20.140">
    <property type="entry name" value="Metal-dependent hydrolases"/>
    <property type="match status" value="1"/>
</dbReference>
<dbReference type="InterPro" id="IPR018228">
    <property type="entry name" value="DNase_TatD-rel_CS"/>
</dbReference>
<organism evidence="5 6">
    <name type="scientific">Psychromonas ingrahamii (strain DSM 17664 / CCUG 51855 / 37)</name>
    <dbReference type="NCBI Taxonomy" id="357804"/>
    <lineage>
        <taxon>Bacteria</taxon>
        <taxon>Pseudomonadati</taxon>
        <taxon>Pseudomonadota</taxon>
        <taxon>Gammaproteobacteria</taxon>
        <taxon>Alteromonadales</taxon>
        <taxon>Psychromonadaceae</taxon>
        <taxon>Psychromonas</taxon>
    </lineage>
</organism>
<dbReference type="PANTHER" id="PTHR46124:SF3">
    <property type="entry name" value="HYDROLASE"/>
    <property type="match status" value="1"/>
</dbReference>
<gene>
    <name evidence="5" type="ordered locus">Ping_0807</name>
</gene>
<dbReference type="SUPFAM" id="SSF51556">
    <property type="entry name" value="Metallo-dependent hydrolases"/>
    <property type="match status" value="1"/>
</dbReference>
<feature type="binding site" evidence="4">
    <location>
        <position position="16"/>
    </location>
    <ligand>
        <name>a divalent metal cation</name>
        <dbReference type="ChEBI" id="CHEBI:60240"/>
        <label>1</label>
    </ligand>
</feature>
<dbReference type="GO" id="GO:0005829">
    <property type="term" value="C:cytosol"/>
    <property type="evidence" value="ECO:0007669"/>
    <property type="project" value="TreeGrafter"/>
</dbReference>
<feature type="binding site" evidence="4">
    <location>
        <position position="104"/>
    </location>
    <ligand>
        <name>a divalent metal cation</name>
        <dbReference type="ChEBI" id="CHEBI:60240"/>
        <label>1</label>
    </ligand>
</feature>
<evidence type="ECO:0000256" key="3">
    <source>
        <dbReference type="ARBA" id="ARBA00022801"/>
    </source>
</evidence>
<proteinExistence type="inferred from homology"/>
<evidence type="ECO:0000256" key="2">
    <source>
        <dbReference type="ARBA" id="ARBA00022723"/>
    </source>
</evidence>
<feature type="binding site" evidence="4">
    <location>
        <position position="213"/>
    </location>
    <ligand>
        <name>a divalent metal cation</name>
        <dbReference type="ChEBI" id="CHEBI:60240"/>
        <label>1</label>
    </ligand>
</feature>
<dbReference type="FunFam" id="3.20.20.140:FF:000005">
    <property type="entry name" value="TatD family hydrolase"/>
    <property type="match status" value="1"/>
</dbReference>
<dbReference type="PANTHER" id="PTHR46124">
    <property type="entry name" value="D-AMINOACYL-TRNA DEACYLASE"/>
    <property type="match status" value="1"/>
</dbReference>
<dbReference type="PROSITE" id="PS01091">
    <property type="entry name" value="TATD_3"/>
    <property type="match status" value="1"/>
</dbReference>
<evidence type="ECO:0000256" key="1">
    <source>
        <dbReference type="ARBA" id="ARBA00009275"/>
    </source>
</evidence>
<dbReference type="Pfam" id="PF01026">
    <property type="entry name" value="TatD_DNase"/>
    <property type="match status" value="1"/>
</dbReference>
<name>A1ST35_PSYIN</name>
<feature type="binding site" evidence="4">
    <location>
        <position position="139"/>
    </location>
    <ligand>
        <name>a divalent metal cation</name>
        <dbReference type="ChEBI" id="CHEBI:60240"/>
        <label>2</label>
    </ligand>
</feature>
<dbReference type="GO" id="GO:0016788">
    <property type="term" value="F:hydrolase activity, acting on ester bonds"/>
    <property type="evidence" value="ECO:0007669"/>
    <property type="project" value="InterPro"/>
</dbReference>
<feature type="binding site" evidence="4">
    <location>
        <position position="163"/>
    </location>
    <ligand>
        <name>a divalent metal cation</name>
        <dbReference type="ChEBI" id="CHEBI:60240"/>
        <label>2</label>
    </ligand>
</feature>
<dbReference type="HOGENOM" id="CLU_031506_0_1_6"/>